<dbReference type="EMBL" id="QGKM01000095">
    <property type="protein sequence ID" value="PWQ92351.1"/>
    <property type="molecule type" value="Genomic_DNA"/>
</dbReference>
<gene>
    <name evidence="1" type="ORF">DKW60_21645</name>
</gene>
<evidence type="ECO:0000313" key="1">
    <source>
        <dbReference type="EMBL" id="PWQ92351.1"/>
    </source>
</evidence>
<dbReference type="RefSeq" id="WP_109839744.1">
    <property type="nucleotide sequence ID" value="NZ_QGKM01000095.1"/>
</dbReference>
<protein>
    <submittedName>
        <fullName evidence="1">Antitoxin</fullName>
    </submittedName>
</protein>
<organism evidence="1 2">
    <name type="scientific">Leucothrix pacifica</name>
    <dbReference type="NCBI Taxonomy" id="1247513"/>
    <lineage>
        <taxon>Bacteria</taxon>
        <taxon>Pseudomonadati</taxon>
        <taxon>Pseudomonadota</taxon>
        <taxon>Gammaproteobacteria</taxon>
        <taxon>Thiotrichales</taxon>
        <taxon>Thiotrichaceae</taxon>
        <taxon>Leucothrix</taxon>
    </lineage>
</organism>
<comment type="caution">
    <text evidence="1">The sequence shown here is derived from an EMBL/GenBank/DDBJ whole genome shotgun (WGS) entry which is preliminary data.</text>
</comment>
<keyword evidence="2" id="KW-1185">Reference proteome</keyword>
<dbReference type="AlphaFoldDB" id="A0A317C2D5"/>
<dbReference type="Proteomes" id="UP000245539">
    <property type="component" value="Unassembled WGS sequence"/>
</dbReference>
<reference evidence="1 2" key="1">
    <citation type="submission" date="2018-05" db="EMBL/GenBank/DDBJ databases">
        <title>Leucothrix arctica sp. nov., isolated from Arctic seawater.</title>
        <authorList>
            <person name="Choi A."/>
            <person name="Baek K."/>
        </authorList>
    </citation>
    <scope>NUCLEOTIDE SEQUENCE [LARGE SCALE GENOMIC DNA]</scope>
    <source>
        <strain evidence="1 2">JCM 18388</strain>
    </source>
</reference>
<name>A0A317C2D5_9GAMM</name>
<dbReference type="InterPro" id="IPR045944">
    <property type="entry name" value="DUF6364"/>
</dbReference>
<dbReference type="OrthoDB" id="6198066at2"/>
<proteinExistence type="predicted"/>
<accession>A0A317C2D5</accession>
<sequence>MQTKLTLHIDDSLILLAKDYAERNGKSLSQIVEDYFRVLADNQKLLENAPITQSLIGVLSESKVDESD</sequence>
<evidence type="ECO:0000313" key="2">
    <source>
        <dbReference type="Proteomes" id="UP000245539"/>
    </source>
</evidence>
<dbReference type="Pfam" id="PF19891">
    <property type="entry name" value="DUF6364"/>
    <property type="match status" value="1"/>
</dbReference>